<dbReference type="EMBL" id="QKXC01000079">
    <property type="protein sequence ID" value="RBR23273.1"/>
    <property type="molecule type" value="Genomic_DNA"/>
</dbReference>
<dbReference type="GeneID" id="41993460"/>
<feature type="transmembrane region" description="Helical" evidence="1">
    <location>
        <begin position="6"/>
        <end position="28"/>
    </location>
</feature>
<dbReference type="InterPro" id="IPR009732">
    <property type="entry name" value="DUF1304"/>
</dbReference>
<keyword evidence="1" id="KW-0472">Membrane</keyword>
<evidence type="ECO:0000313" key="3">
    <source>
        <dbReference type="Proteomes" id="UP000253153"/>
    </source>
</evidence>
<dbReference type="RefSeq" id="XP_031017864.1">
    <property type="nucleotide sequence ID" value="XM_031158164.1"/>
</dbReference>
<evidence type="ECO:0008006" key="4">
    <source>
        <dbReference type="Google" id="ProtNLM"/>
    </source>
</evidence>
<comment type="caution">
    <text evidence="2">The sequence shown here is derived from an EMBL/GenBank/DDBJ whole genome shotgun (WGS) entry which is preliminary data.</text>
</comment>
<dbReference type="PANTHER" id="PTHR38446">
    <property type="entry name" value="BLL0914 PROTEIN"/>
    <property type="match status" value="1"/>
</dbReference>
<keyword evidence="3" id="KW-1185">Reference proteome</keyword>
<feature type="transmembrane region" description="Helical" evidence="1">
    <location>
        <begin position="102"/>
        <end position="120"/>
    </location>
</feature>
<dbReference type="OrthoDB" id="2147008at2759"/>
<sequence>MGVLGLVTTGFVGALHSYILWLEMFAWTSPRGRRTFKLTPEFAEQTKTMAANQGLYNGFLSAGLIWSLLHPNPVFAKQLQIFFNGCVVLAGAYGGATANKRILYVQAAPAAVALGLVLLGM</sequence>
<accession>A0A366S1S9</accession>
<keyword evidence="1" id="KW-0812">Transmembrane</keyword>
<protein>
    <recommendedName>
        <fullName evidence="4">DUF1304 domain-containing protein</fullName>
    </recommendedName>
</protein>
<proteinExistence type="predicted"/>
<evidence type="ECO:0000313" key="2">
    <source>
        <dbReference type="EMBL" id="RBR23273.1"/>
    </source>
</evidence>
<evidence type="ECO:0000256" key="1">
    <source>
        <dbReference type="SAM" id="Phobius"/>
    </source>
</evidence>
<dbReference type="AlphaFoldDB" id="A0A366S1S9"/>
<organism evidence="2 3">
    <name type="scientific">Fusarium coffeatum</name>
    <dbReference type="NCBI Taxonomy" id="231269"/>
    <lineage>
        <taxon>Eukaryota</taxon>
        <taxon>Fungi</taxon>
        <taxon>Dikarya</taxon>
        <taxon>Ascomycota</taxon>
        <taxon>Pezizomycotina</taxon>
        <taxon>Sordariomycetes</taxon>
        <taxon>Hypocreomycetidae</taxon>
        <taxon>Hypocreales</taxon>
        <taxon>Nectriaceae</taxon>
        <taxon>Fusarium</taxon>
        <taxon>Fusarium incarnatum-equiseti species complex</taxon>
    </lineage>
</organism>
<gene>
    <name evidence="2" type="ORF">FIESC28_04015</name>
</gene>
<dbReference type="Pfam" id="PF06993">
    <property type="entry name" value="DUF1304"/>
    <property type="match status" value="1"/>
</dbReference>
<name>A0A366S1S9_9HYPO</name>
<dbReference type="Proteomes" id="UP000253153">
    <property type="component" value="Unassembled WGS sequence"/>
</dbReference>
<feature type="transmembrane region" description="Helical" evidence="1">
    <location>
        <begin position="75"/>
        <end position="95"/>
    </location>
</feature>
<keyword evidence="1" id="KW-1133">Transmembrane helix</keyword>
<dbReference type="PANTHER" id="PTHR38446:SF1">
    <property type="entry name" value="BLL0914 PROTEIN"/>
    <property type="match status" value="1"/>
</dbReference>
<reference evidence="2 3" key="1">
    <citation type="submission" date="2018-06" db="EMBL/GenBank/DDBJ databases">
        <title>Fusarium incarnatum-equiseti species complex species 28.</title>
        <authorList>
            <person name="Gardiner D.M."/>
        </authorList>
    </citation>
    <scope>NUCLEOTIDE SEQUENCE [LARGE SCALE GENOMIC DNA]</scope>
    <source>
        <strain evidence="2 3">FIESC_28</strain>
    </source>
</reference>